<evidence type="ECO:0000313" key="2">
    <source>
        <dbReference type="EMBL" id="TYR35510.1"/>
    </source>
</evidence>
<evidence type="ECO:0000256" key="1">
    <source>
        <dbReference type="SAM" id="SignalP"/>
    </source>
</evidence>
<reference evidence="2 3" key="1">
    <citation type="submission" date="2019-08" db="EMBL/GenBank/DDBJ databases">
        <title>Phlebobacter frassis gen. nov. sp. nov., a new member of family Sphingobacteriaceae isolated from sand fly rearing media.</title>
        <authorList>
            <person name="Kakumanu M.L."/>
            <person name="Marayati B.F."/>
            <person name="Wada-Katsumata A."/>
            <person name="Wasserberg G."/>
            <person name="Schal C."/>
            <person name="Apperson C.S."/>
            <person name="Ponnusamy L."/>
        </authorList>
    </citation>
    <scope>NUCLEOTIDE SEQUENCE [LARGE SCALE GENOMIC DNA]</scope>
    <source>
        <strain evidence="2 3">SSI9</strain>
    </source>
</reference>
<evidence type="ECO:0000313" key="3">
    <source>
        <dbReference type="Proteomes" id="UP000322362"/>
    </source>
</evidence>
<dbReference type="AlphaFoldDB" id="A0A5D4H9Q3"/>
<comment type="caution">
    <text evidence="2">The sequence shown here is derived from an EMBL/GenBank/DDBJ whole genome shotgun (WGS) entry which is preliminary data.</text>
</comment>
<organism evidence="2 3">
    <name type="scientific">Sphingobacterium phlebotomi</name>
    <dbReference type="NCBI Taxonomy" id="2605433"/>
    <lineage>
        <taxon>Bacteria</taxon>
        <taxon>Pseudomonadati</taxon>
        <taxon>Bacteroidota</taxon>
        <taxon>Sphingobacteriia</taxon>
        <taxon>Sphingobacteriales</taxon>
        <taxon>Sphingobacteriaceae</taxon>
        <taxon>Sphingobacterium</taxon>
    </lineage>
</organism>
<dbReference type="Proteomes" id="UP000322362">
    <property type="component" value="Unassembled WGS sequence"/>
</dbReference>
<accession>A0A5D4H9Q3</accession>
<keyword evidence="1" id="KW-0732">Signal</keyword>
<feature type="chain" id="PRO_5023117899" description="DUF1735 domain-containing protein" evidence="1">
    <location>
        <begin position="24"/>
        <end position="149"/>
    </location>
</feature>
<proteinExistence type="predicted"/>
<keyword evidence="3" id="KW-1185">Reference proteome</keyword>
<dbReference type="RefSeq" id="WP_148919537.1">
    <property type="nucleotide sequence ID" value="NZ_VTAV01000008.1"/>
</dbReference>
<gene>
    <name evidence="2" type="ORF">FXV77_12335</name>
</gene>
<evidence type="ECO:0008006" key="4">
    <source>
        <dbReference type="Google" id="ProtNLM"/>
    </source>
</evidence>
<name>A0A5D4H9Q3_9SPHI</name>
<protein>
    <recommendedName>
        <fullName evidence="4">DUF1735 domain-containing protein</fullName>
    </recommendedName>
</protein>
<dbReference type="EMBL" id="VTAV01000008">
    <property type="protein sequence ID" value="TYR35510.1"/>
    <property type="molecule type" value="Genomic_DNA"/>
</dbReference>
<sequence>MTTLNTIHMKKILLAFLVGTATLAVTSSCTKEYYEEYYDMVPSITMVYERTANQWGVDDYGTDYLDLEVPELTNYYKDQGIVNVAISFNDEQTYLAIPTTFDAISYSYDYTTGSVRIYAQDPILEDGVTITPPAHIHIKISLTDADFVE</sequence>
<feature type="signal peptide" evidence="1">
    <location>
        <begin position="1"/>
        <end position="23"/>
    </location>
</feature>